<dbReference type="Proteomes" id="UP001596405">
    <property type="component" value="Unassembled WGS sequence"/>
</dbReference>
<dbReference type="CDD" id="cd00757">
    <property type="entry name" value="ThiF_MoeB_HesA_family"/>
    <property type="match status" value="1"/>
</dbReference>
<name>A0ABW2DQT4_9BACT</name>
<evidence type="ECO:0000313" key="2">
    <source>
        <dbReference type="EMBL" id="MFC6998868.1"/>
    </source>
</evidence>
<dbReference type="Gene3D" id="3.40.250.10">
    <property type="entry name" value="Rhodanese-like domain"/>
    <property type="match status" value="1"/>
</dbReference>
<keyword evidence="2" id="KW-0548">Nucleotidyltransferase</keyword>
<keyword evidence="2" id="KW-0808">Transferase</keyword>
<dbReference type="PROSITE" id="PS50206">
    <property type="entry name" value="RHODANESE_3"/>
    <property type="match status" value="1"/>
</dbReference>
<dbReference type="RefSeq" id="WP_066625147.1">
    <property type="nucleotide sequence ID" value="NZ_JBHSYQ010000008.1"/>
</dbReference>
<reference evidence="3" key="1">
    <citation type="journal article" date="2019" name="Int. J. Syst. Evol. Microbiol.">
        <title>The Global Catalogue of Microorganisms (GCM) 10K type strain sequencing project: providing services to taxonomists for standard genome sequencing and annotation.</title>
        <authorList>
            <consortium name="The Broad Institute Genomics Platform"/>
            <consortium name="The Broad Institute Genome Sequencing Center for Infectious Disease"/>
            <person name="Wu L."/>
            <person name="Ma J."/>
        </authorList>
    </citation>
    <scope>NUCLEOTIDE SEQUENCE [LARGE SCALE GENOMIC DNA]</scope>
    <source>
        <strain evidence="3">CGMCC 4.7393</strain>
    </source>
</reference>
<dbReference type="EMBL" id="JBHSYQ010000008">
    <property type="protein sequence ID" value="MFC6998868.1"/>
    <property type="molecule type" value="Genomic_DNA"/>
</dbReference>
<keyword evidence="3" id="KW-1185">Reference proteome</keyword>
<dbReference type="GO" id="GO:0016779">
    <property type="term" value="F:nucleotidyltransferase activity"/>
    <property type="evidence" value="ECO:0007669"/>
    <property type="project" value="UniProtKB-KW"/>
</dbReference>
<evidence type="ECO:0000259" key="1">
    <source>
        <dbReference type="PROSITE" id="PS50206"/>
    </source>
</evidence>
<protein>
    <submittedName>
        <fullName evidence="2">ThiF family adenylyltransferase</fullName>
    </submittedName>
</protein>
<dbReference type="InterPro" id="IPR036873">
    <property type="entry name" value="Rhodanese-like_dom_sf"/>
</dbReference>
<dbReference type="Gene3D" id="3.40.50.720">
    <property type="entry name" value="NAD(P)-binding Rossmann-like Domain"/>
    <property type="match status" value="1"/>
</dbReference>
<dbReference type="InterPro" id="IPR001763">
    <property type="entry name" value="Rhodanese-like_dom"/>
</dbReference>
<dbReference type="SUPFAM" id="SSF69572">
    <property type="entry name" value="Activating enzymes of the ubiquitin-like proteins"/>
    <property type="match status" value="1"/>
</dbReference>
<dbReference type="InterPro" id="IPR035985">
    <property type="entry name" value="Ubiquitin-activating_enz"/>
</dbReference>
<dbReference type="InterPro" id="IPR045886">
    <property type="entry name" value="ThiF/MoeB/HesA"/>
</dbReference>
<dbReference type="PANTHER" id="PTHR10953">
    <property type="entry name" value="UBIQUITIN-ACTIVATING ENZYME E1"/>
    <property type="match status" value="1"/>
</dbReference>
<gene>
    <name evidence="2" type="ORF">ACFQHR_14620</name>
</gene>
<sequence length="368" mass="40304">MNINPRYSRQTQLPTFGPEAQQKLAEARVLVIGAGGLGVPVLQYLAGMGVGTLGLADGDVVSLNNLHRQVLYTEAQVGQPKVEAAAKQLTQLNSTVKLLPFHLHLNPKNALNLLKDFDVVIDATDNFEARYLINDACVILGKPFVYGALHQFEGQVSVFNYQSGPTYRCVFPTPPTPAEIPDCNTAGVLGVVPGIIGTYQALEAVKIITGVGEPLTGVLLMLDLLQNTQFKMKLKAKPENQSIKKLKSSYATAGCSTVAALSVETLHQWIEDGKDFMLLDVREQQEYQQGHLTNARHTPLSDFEAQTRNLFLEKPVVTFCQKGVRSQKAAHLLLDKKNDLEVYSVIGGMEQWLAQLGNQLVINQTPNT</sequence>
<organism evidence="2 3">
    <name type="scientific">Rufibacter roseus</name>
    <dbReference type="NCBI Taxonomy" id="1567108"/>
    <lineage>
        <taxon>Bacteria</taxon>
        <taxon>Pseudomonadati</taxon>
        <taxon>Bacteroidota</taxon>
        <taxon>Cytophagia</taxon>
        <taxon>Cytophagales</taxon>
        <taxon>Hymenobacteraceae</taxon>
        <taxon>Rufibacter</taxon>
    </lineage>
</organism>
<comment type="caution">
    <text evidence="2">The sequence shown here is derived from an EMBL/GenBank/DDBJ whole genome shotgun (WGS) entry which is preliminary data.</text>
</comment>
<dbReference type="SMART" id="SM00450">
    <property type="entry name" value="RHOD"/>
    <property type="match status" value="1"/>
</dbReference>
<dbReference type="Pfam" id="PF00899">
    <property type="entry name" value="ThiF"/>
    <property type="match status" value="1"/>
</dbReference>
<dbReference type="CDD" id="cd00158">
    <property type="entry name" value="RHOD"/>
    <property type="match status" value="1"/>
</dbReference>
<accession>A0ABW2DQT4</accession>
<dbReference type="Pfam" id="PF00581">
    <property type="entry name" value="Rhodanese"/>
    <property type="match status" value="1"/>
</dbReference>
<dbReference type="InterPro" id="IPR000594">
    <property type="entry name" value="ThiF_NAD_FAD-bd"/>
</dbReference>
<dbReference type="PANTHER" id="PTHR10953:SF102">
    <property type="entry name" value="ADENYLYLTRANSFERASE AND SULFURTRANSFERASE MOCS3"/>
    <property type="match status" value="1"/>
</dbReference>
<feature type="domain" description="Rhodanese" evidence="1">
    <location>
        <begin position="272"/>
        <end position="361"/>
    </location>
</feature>
<evidence type="ECO:0000313" key="3">
    <source>
        <dbReference type="Proteomes" id="UP001596405"/>
    </source>
</evidence>
<proteinExistence type="predicted"/>